<organism evidence="6 7">
    <name type="scientific">Candidatus Litorirhabdus singularis</name>
    <dbReference type="NCBI Taxonomy" id="2518993"/>
    <lineage>
        <taxon>Bacteria</taxon>
        <taxon>Pseudomonadati</taxon>
        <taxon>Pseudomonadota</taxon>
        <taxon>Gammaproteobacteria</taxon>
        <taxon>Cellvibrionales</taxon>
        <taxon>Halieaceae</taxon>
        <taxon>Candidatus Litorirhabdus</taxon>
    </lineage>
</organism>
<evidence type="ECO:0000256" key="1">
    <source>
        <dbReference type="ARBA" id="ARBA00009437"/>
    </source>
</evidence>
<dbReference type="PANTHER" id="PTHR30118">
    <property type="entry name" value="HTH-TYPE TRANSCRIPTIONAL REGULATOR LEUO-RELATED"/>
    <property type="match status" value="1"/>
</dbReference>
<dbReference type="Gene3D" id="1.10.10.10">
    <property type="entry name" value="Winged helix-like DNA-binding domain superfamily/Winged helix DNA-binding domain"/>
    <property type="match status" value="1"/>
</dbReference>
<comment type="similarity">
    <text evidence="1">Belongs to the LysR transcriptional regulatory family.</text>
</comment>
<dbReference type="Pfam" id="PF03466">
    <property type="entry name" value="LysR_substrate"/>
    <property type="match status" value="1"/>
</dbReference>
<gene>
    <name evidence="6" type="ORF">EYC98_08145</name>
</gene>
<dbReference type="InterPro" id="IPR036390">
    <property type="entry name" value="WH_DNA-bd_sf"/>
</dbReference>
<evidence type="ECO:0000256" key="2">
    <source>
        <dbReference type="ARBA" id="ARBA00023015"/>
    </source>
</evidence>
<evidence type="ECO:0000313" key="7">
    <source>
        <dbReference type="Proteomes" id="UP001143362"/>
    </source>
</evidence>
<dbReference type="EMBL" id="SHNN01000001">
    <property type="protein sequence ID" value="MCX2980845.1"/>
    <property type="molecule type" value="Genomic_DNA"/>
</dbReference>
<dbReference type="InterPro" id="IPR000847">
    <property type="entry name" value="LysR_HTH_N"/>
</dbReference>
<dbReference type="Proteomes" id="UP001143362">
    <property type="component" value="Unassembled WGS sequence"/>
</dbReference>
<evidence type="ECO:0000259" key="5">
    <source>
        <dbReference type="PROSITE" id="PS50931"/>
    </source>
</evidence>
<comment type="caution">
    <text evidence="6">The sequence shown here is derived from an EMBL/GenBank/DDBJ whole genome shotgun (WGS) entry which is preliminary data.</text>
</comment>
<dbReference type="PROSITE" id="PS50931">
    <property type="entry name" value="HTH_LYSR"/>
    <property type="match status" value="1"/>
</dbReference>
<accession>A0ABT3TEV1</accession>
<dbReference type="InterPro" id="IPR050389">
    <property type="entry name" value="LysR-type_TF"/>
</dbReference>
<keyword evidence="3" id="KW-0238">DNA-binding</keyword>
<evidence type="ECO:0000256" key="4">
    <source>
        <dbReference type="ARBA" id="ARBA00023163"/>
    </source>
</evidence>
<dbReference type="PANTHER" id="PTHR30118:SF6">
    <property type="entry name" value="HTH-TYPE TRANSCRIPTIONAL REGULATOR LEUO"/>
    <property type="match status" value="1"/>
</dbReference>
<evidence type="ECO:0000313" key="6">
    <source>
        <dbReference type="EMBL" id="MCX2980845.1"/>
    </source>
</evidence>
<keyword evidence="4" id="KW-0804">Transcription</keyword>
<dbReference type="InterPro" id="IPR036388">
    <property type="entry name" value="WH-like_DNA-bd_sf"/>
</dbReference>
<dbReference type="SUPFAM" id="SSF46785">
    <property type="entry name" value="Winged helix' DNA-binding domain"/>
    <property type="match status" value="1"/>
</dbReference>
<name>A0ABT3TEV1_9GAMM</name>
<dbReference type="Gene3D" id="3.40.190.10">
    <property type="entry name" value="Periplasmic binding protein-like II"/>
    <property type="match status" value="2"/>
</dbReference>
<dbReference type="SUPFAM" id="SSF53850">
    <property type="entry name" value="Periplasmic binding protein-like II"/>
    <property type="match status" value="1"/>
</dbReference>
<reference evidence="6" key="1">
    <citation type="submission" date="2019-02" db="EMBL/GenBank/DDBJ databases">
        <authorList>
            <person name="Li S.-H."/>
        </authorList>
    </citation>
    <scope>NUCLEOTIDE SEQUENCE</scope>
    <source>
        <strain evidence="6">IMCC14734</strain>
    </source>
</reference>
<dbReference type="InterPro" id="IPR037402">
    <property type="entry name" value="YidZ_PBP2"/>
</dbReference>
<keyword evidence="7" id="KW-1185">Reference proteome</keyword>
<protein>
    <submittedName>
        <fullName evidence="6">LysR family transcriptional regulator</fullName>
    </submittedName>
</protein>
<dbReference type="RefSeq" id="WP_279244819.1">
    <property type="nucleotide sequence ID" value="NZ_SHNN01000001.1"/>
</dbReference>
<dbReference type="InterPro" id="IPR005119">
    <property type="entry name" value="LysR_subst-bd"/>
</dbReference>
<proteinExistence type="inferred from homology"/>
<feature type="domain" description="HTH lysR-type" evidence="5">
    <location>
        <begin position="6"/>
        <end position="63"/>
    </location>
</feature>
<evidence type="ECO:0000256" key="3">
    <source>
        <dbReference type="ARBA" id="ARBA00023125"/>
    </source>
</evidence>
<keyword evidence="2" id="KW-0805">Transcription regulation</keyword>
<sequence length="301" mass="33872">MNLRAIDLNLLTVFDAVITEGNVTRAAEKIGMSQPAVSIAIARFRHIAKDELFERTGRGVKPTPRALQLAAPIRRALDMVSGALEQAAEFNVAASERTFNLVLGDYGELALLPRLIQSLQEHDSDIRLRTLSAAGMDLKKEMHFGNVDLHVWVTPMDDAELISQQAGTTEEVCLVRRDHPTVKNTLSLKQYAALEHLVFELPGGYGPSIIDRELWAHGLKRKHRVSVHSFFNVPRILSSTDLVCSMPMQIAKSFAEVHPLKIVKFPLERKLPVFFTWHSSNDNDPGHIWLREHLMDIHSRL</sequence>
<dbReference type="Pfam" id="PF00126">
    <property type="entry name" value="HTH_1"/>
    <property type="match status" value="1"/>
</dbReference>
<dbReference type="CDD" id="cd08417">
    <property type="entry name" value="PBP2_Nitroaromatics_like"/>
    <property type="match status" value="1"/>
</dbReference>